<keyword evidence="1" id="KW-1185">Reference proteome</keyword>
<dbReference type="WBParaSite" id="jg13527">
    <property type="protein sequence ID" value="jg13527"/>
    <property type="gene ID" value="jg13527"/>
</dbReference>
<organism evidence="1 2">
    <name type="scientific">Ditylenchus dipsaci</name>
    <dbReference type="NCBI Taxonomy" id="166011"/>
    <lineage>
        <taxon>Eukaryota</taxon>
        <taxon>Metazoa</taxon>
        <taxon>Ecdysozoa</taxon>
        <taxon>Nematoda</taxon>
        <taxon>Chromadorea</taxon>
        <taxon>Rhabditida</taxon>
        <taxon>Tylenchina</taxon>
        <taxon>Tylenchomorpha</taxon>
        <taxon>Sphaerularioidea</taxon>
        <taxon>Anguinidae</taxon>
        <taxon>Anguininae</taxon>
        <taxon>Ditylenchus</taxon>
    </lineage>
</organism>
<reference evidence="2" key="1">
    <citation type="submission" date="2022-11" db="UniProtKB">
        <authorList>
            <consortium name="WormBaseParasite"/>
        </authorList>
    </citation>
    <scope>IDENTIFICATION</scope>
</reference>
<evidence type="ECO:0000313" key="2">
    <source>
        <dbReference type="WBParaSite" id="jg13527"/>
    </source>
</evidence>
<protein>
    <submittedName>
        <fullName evidence="2">Uncharacterized protein</fullName>
    </submittedName>
</protein>
<dbReference type="AlphaFoldDB" id="A0A915CY76"/>
<name>A0A915CY76_9BILA</name>
<accession>A0A915CY76</accession>
<sequence>MNNRQKQLLQYVKEIDPWNLEKNKDDNLAEQLQNLLMMRTNQIDVFNEEESSESNTTQKKSIKVNRLNRLRKVESIMLKHSLFCKSTIYAQLEHCRE</sequence>
<dbReference type="Proteomes" id="UP000887574">
    <property type="component" value="Unplaced"/>
</dbReference>
<proteinExistence type="predicted"/>
<evidence type="ECO:0000313" key="1">
    <source>
        <dbReference type="Proteomes" id="UP000887574"/>
    </source>
</evidence>